<feature type="compositionally biased region" description="Polar residues" evidence="2">
    <location>
        <begin position="359"/>
        <end position="375"/>
    </location>
</feature>
<feature type="region of interest" description="Disordered" evidence="2">
    <location>
        <begin position="282"/>
        <end position="306"/>
    </location>
</feature>
<feature type="region of interest" description="Disordered" evidence="2">
    <location>
        <begin position="321"/>
        <end position="378"/>
    </location>
</feature>
<keyword evidence="1" id="KW-0175">Coiled coil</keyword>
<proteinExistence type="predicted"/>
<organism evidence="3 4">
    <name type="scientific">Ceratodon purpureus</name>
    <name type="common">Fire moss</name>
    <name type="synonym">Dicranum purpureum</name>
    <dbReference type="NCBI Taxonomy" id="3225"/>
    <lineage>
        <taxon>Eukaryota</taxon>
        <taxon>Viridiplantae</taxon>
        <taxon>Streptophyta</taxon>
        <taxon>Embryophyta</taxon>
        <taxon>Bryophyta</taxon>
        <taxon>Bryophytina</taxon>
        <taxon>Bryopsida</taxon>
        <taxon>Dicranidae</taxon>
        <taxon>Pseudoditrichales</taxon>
        <taxon>Ditrichaceae</taxon>
        <taxon>Ceratodon</taxon>
    </lineage>
</organism>
<feature type="region of interest" description="Disordered" evidence="2">
    <location>
        <begin position="125"/>
        <end position="144"/>
    </location>
</feature>
<name>A0A8T0GAH5_CERPU</name>
<feature type="coiled-coil region" evidence="1">
    <location>
        <begin position="557"/>
        <end position="612"/>
    </location>
</feature>
<feature type="compositionally biased region" description="Polar residues" evidence="2">
    <location>
        <begin position="25"/>
        <end position="45"/>
    </location>
</feature>
<dbReference type="Proteomes" id="UP000822688">
    <property type="component" value="Chromosome 12"/>
</dbReference>
<comment type="caution">
    <text evidence="3">The sequence shown here is derived from an EMBL/GenBank/DDBJ whole genome shotgun (WGS) entry which is preliminary data.</text>
</comment>
<keyword evidence="4" id="KW-1185">Reference proteome</keyword>
<sequence length="616" mass="67148">MEMPGQRRLTRKYLTELQTKGLHSPSPSMFVSDSTSAQPSLQSAPGSLADQAAQMEQFGGFTRKSTEELFIQSFVESSTKVSFSSSPAAENLGLSQVAELDKFSRGDSEELFSSWISAGTQNQNTDTNLAAASPGRPHRTRQEPRRVSGELAAILKQQNNFNNNFTLSSIDLFQRLDGADDVYMQSKSLVDMENSFETNTKSRLSNGSSKQARSAPDLFESKVAQRMWLETQAPVTRSRSSELRRRFAESVAAPQINVTTMSLPYKVPSPAAAINGWTPASQALAPTPTSDPSSSQPPPVNNSLSDYVGMLKGSLNRAKQRLGSQPGYHSGVSEDAKGKKAQLQGMNGDIAISPPGILDSSSIRMKQNNSGSKWPSNALERPVHQNMDYVASRSIDESTYGYQSVPLVTQISDSSGGAPNLGLGNLNERMCTSTQANLVGSSKSLKRGNAELDHILAEPISMSDLEGLEFQGSVKNQEHLVKIPDTLRRMGSINSAAKSEYTTTGLLRSPEPHAGASTEGIDDATKRRRVDRQRKMAEAKGRGATSAAGPPDLQAAMKRLEKEKEALEIEVRSLKLNLSFMNRKDSEQTKHIEELEEQNKELKKINLSLQGCDMQL</sequence>
<dbReference type="GO" id="GO:0005634">
    <property type="term" value="C:nucleus"/>
    <property type="evidence" value="ECO:0007669"/>
    <property type="project" value="InterPro"/>
</dbReference>
<protein>
    <recommendedName>
        <fullName evidence="5">Protein CYCLOPS</fullName>
    </recommendedName>
</protein>
<evidence type="ECO:0000256" key="2">
    <source>
        <dbReference type="SAM" id="MobiDB-lite"/>
    </source>
</evidence>
<gene>
    <name evidence="3" type="ORF">KC19_12G189200</name>
</gene>
<dbReference type="EMBL" id="CM026433">
    <property type="protein sequence ID" value="KAG0555715.1"/>
    <property type="molecule type" value="Genomic_DNA"/>
</dbReference>
<evidence type="ECO:0000256" key="1">
    <source>
        <dbReference type="SAM" id="Coils"/>
    </source>
</evidence>
<dbReference type="PANTHER" id="PTHR36890">
    <property type="entry name" value="PROTEIN CYCLOPS"/>
    <property type="match status" value="1"/>
</dbReference>
<dbReference type="GO" id="GO:0043565">
    <property type="term" value="F:sequence-specific DNA binding"/>
    <property type="evidence" value="ECO:0007669"/>
    <property type="project" value="InterPro"/>
</dbReference>
<dbReference type="GO" id="GO:0036377">
    <property type="term" value="P:arbuscular mycorrhizal association"/>
    <property type="evidence" value="ECO:0007669"/>
    <property type="project" value="InterPro"/>
</dbReference>
<dbReference type="InterPro" id="IPR040036">
    <property type="entry name" value="CYCLOPS"/>
</dbReference>
<reference evidence="3" key="1">
    <citation type="submission" date="2020-06" db="EMBL/GenBank/DDBJ databases">
        <title>WGS assembly of Ceratodon purpureus strain R40.</title>
        <authorList>
            <person name="Carey S.B."/>
            <person name="Jenkins J."/>
            <person name="Shu S."/>
            <person name="Lovell J.T."/>
            <person name="Sreedasyam A."/>
            <person name="Maumus F."/>
            <person name="Tiley G.P."/>
            <person name="Fernandez-Pozo N."/>
            <person name="Barry K."/>
            <person name="Chen C."/>
            <person name="Wang M."/>
            <person name="Lipzen A."/>
            <person name="Daum C."/>
            <person name="Saski C.A."/>
            <person name="Payton A.C."/>
            <person name="Mcbreen J.C."/>
            <person name="Conrad R.E."/>
            <person name="Kollar L.M."/>
            <person name="Olsson S."/>
            <person name="Huttunen S."/>
            <person name="Landis J.B."/>
            <person name="Wickett N.J."/>
            <person name="Johnson M.G."/>
            <person name="Rensing S.A."/>
            <person name="Grimwood J."/>
            <person name="Schmutz J."/>
            <person name="Mcdaniel S.F."/>
        </authorList>
    </citation>
    <scope>NUCLEOTIDE SEQUENCE</scope>
    <source>
        <strain evidence="3">R40</strain>
    </source>
</reference>
<evidence type="ECO:0000313" key="3">
    <source>
        <dbReference type="EMBL" id="KAG0555715.1"/>
    </source>
</evidence>
<dbReference type="AlphaFoldDB" id="A0A8T0GAH5"/>
<accession>A0A8T0GAH5</accession>
<dbReference type="PANTHER" id="PTHR36890:SF1">
    <property type="entry name" value="PROTEIN CYCLOPS"/>
    <property type="match status" value="1"/>
</dbReference>
<evidence type="ECO:0008006" key="5">
    <source>
        <dbReference type="Google" id="ProtNLM"/>
    </source>
</evidence>
<feature type="region of interest" description="Disordered" evidence="2">
    <location>
        <begin position="20"/>
        <end position="49"/>
    </location>
</feature>
<dbReference type="OrthoDB" id="1737017at2759"/>
<evidence type="ECO:0000313" key="4">
    <source>
        <dbReference type="Proteomes" id="UP000822688"/>
    </source>
</evidence>
<feature type="region of interest" description="Disordered" evidence="2">
    <location>
        <begin position="500"/>
        <end position="552"/>
    </location>
</feature>